<evidence type="ECO:0000256" key="6">
    <source>
        <dbReference type="ARBA" id="ARBA00023187"/>
    </source>
</evidence>
<accession>A0A9Q0R380</accession>
<organism evidence="9 10">
    <name type="scientific">Protea cynaroides</name>
    <dbReference type="NCBI Taxonomy" id="273540"/>
    <lineage>
        <taxon>Eukaryota</taxon>
        <taxon>Viridiplantae</taxon>
        <taxon>Streptophyta</taxon>
        <taxon>Embryophyta</taxon>
        <taxon>Tracheophyta</taxon>
        <taxon>Spermatophyta</taxon>
        <taxon>Magnoliopsida</taxon>
        <taxon>Proteales</taxon>
        <taxon>Proteaceae</taxon>
        <taxon>Protea</taxon>
    </lineage>
</organism>
<comment type="caution">
    <text evidence="9">The sequence shown here is derived from an EMBL/GenBank/DDBJ whole genome shotgun (WGS) entry which is preliminary data.</text>
</comment>
<dbReference type="Gene3D" id="1.10.10.790">
    <property type="entry name" value="Surp module"/>
    <property type="match status" value="2"/>
</dbReference>
<dbReference type="Proteomes" id="UP001141806">
    <property type="component" value="Unassembled WGS sequence"/>
</dbReference>
<dbReference type="GO" id="GO:0003723">
    <property type="term" value="F:RNA binding"/>
    <property type="evidence" value="ECO:0007669"/>
    <property type="project" value="UniProtKB-KW"/>
</dbReference>
<name>A0A9Q0R380_9MAGN</name>
<evidence type="ECO:0000313" key="9">
    <source>
        <dbReference type="EMBL" id="KAJ4981730.1"/>
    </source>
</evidence>
<evidence type="ECO:0000313" key="10">
    <source>
        <dbReference type="Proteomes" id="UP001141806"/>
    </source>
</evidence>
<keyword evidence="3" id="KW-0694">RNA-binding</keyword>
<dbReference type="AlphaFoldDB" id="A0A9Q0R380"/>
<feature type="region of interest" description="Disordered" evidence="7">
    <location>
        <begin position="311"/>
        <end position="332"/>
    </location>
</feature>
<feature type="region of interest" description="Disordered" evidence="7">
    <location>
        <begin position="641"/>
        <end position="862"/>
    </location>
</feature>
<evidence type="ECO:0000256" key="7">
    <source>
        <dbReference type="SAM" id="MobiDB-lite"/>
    </source>
</evidence>
<dbReference type="SMART" id="SM01141">
    <property type="entry name" value="DRY_EERY"/>
    <property type="match status" value="1"/>
</dbReference>
<feature type="domain" description="SURP motif" evidence="8">
    <location>
        <begin position="155"/>
        <end position="197"/>
    </location>
</feature>
<dbReference type="OrthoDB" id="5836667at2759"/>
<proteinExistence type="predicted"/>
<feature type="compositionally biased region" description="Basic and acidic residues" evidence="7">
    <location>
        <begin position="706"/>
        <end position="723"/>
    </location>
</feature>
<dbReference type="PANTHER" id="PTHR13161:SF15">
    <property type="entry name" value="SPLICING FACTOR, SUPPRESSOR OF WHITE-APRICOT HOMOLOG"/>
    <property type="match status" value="1"/>
</dbReference>
<dbReference type="InterPro" id="IPR040397">
    <property type="entry name" value="SWAP"/>
</dbReference>
<evidence type="ECO:0000259" key="8">
    <source>
        <dbReference type="PROSITE" id="PS50128"/>
    </source>
</evidence>
<feature type="compositionally biased region" description="Polar residues" evidence="7">
    <location>
        <begin position="537"/>
        <end position="557"/>
    </location>
</feature>
<keyword evidence="4" id="KW-0805">Transcription regulation</keyword>
<dbReference type="Pfam" id="PF01805">
    <property type="entry name" value="Surp"/>
    <property type="match status" value="2"/>
</dbReference>
<keyword evidence="2" id="KW-0677">Repeat</keyword>
<feature type="domain" description="SURP motif" evidence="8">
    <location>
        <begin position="369"/>
        <end position="411"/>
    </location>
</feature>
<dbReference type="SMART" id="SM00648">
    <property type="entry name" value="SWAP"/>
    <property type="match status" value="2"/>
</dbReference>
<keyword evidence="5" id="KW-0804">Transcription</keyword>
<reference evidence="9" key="1">
    <citation type="journal article" date="2023" name="Plant J.">
        <title>The genome of the king protea, Protea cynaroides.</title>
        <authorList>
            <person name="Chang J."/>
            <person name="Duong T.A."/>
            <person name="Schoeman C."/>
            <person name="Ma X."/>
            <person name="Roodt D."/>
            <person name="Barker N."/>
            <person name="Li Z."/>
            <person name="Van de Peer Y."/>
            <person name="Mizrachi E."/>
        </authorList>
    </citation>
    <scope>NUCLEOTIDE SEQUENCE</scope>
    <source>
        <tissue evidence="9">Young leaves</tissue>
    </source>
</reference>
<dbReference type="FunFam" id="1.10.10.790:FF:000002">
    <property type="entry name" value="Splicing factor 3A subunit 1"/>
    <property type="match status" value="1"/>
</dbReference>
<feature type="compositionally biased region" description="Basic residues" evidence="7">
    <location>
        <begin position="749"/>
        <end position="774"/>
    </location>
</feature>
<evidence type="ECO:0000256" key="5">
    <source>
        <dbReference type="ARBA" id="ARBA00023163"/>
    </source>
</evidence>
<protein>
    <recommendedName>
        <fullName evidence="8">SURP motif domain-containing protein</fullName>
    </recommendedName>
</protein>
<feature type="region of interest" description="Disordered" evidence="7">
    <location>
        <begin position="51"/>
        <end position="95"/>
    </location>
</feature>
<feature type="region of interest" description="Disordered" evidence="7">
    <location>
        <begin position="524"/>
        <end position="565"/>
    </location>
</feature>
<feature type="compositionally biased region" description="Polar residues" evidence="7">
    <location>
        <begin position="656"/>
        <end position="673"/>
    </location>
</feature>
<dbReference type="Pfam" id="PF09750">
    <property type="entry name" value="DRY_EERY"/>
    <property type="match status" value="1"/>
</dbReference>
<dbReference type="SUPFAM" id="SSF109905">
    <property type="entry name" value="Surp module (SWAP domain)"/>
    <property type="match status" value="2"/>
</dbReference>
<evidence type="ECO:0000256" key="3">
    <source>
        <dbReference type="ARBA" id="ARBA00022884"/>
    </source>
</evidence>
<dbReference type="GO" id="GO:0000395">
    <property type="term" value="P:mRNA 5'-splice site recognition"/>
    <property type="evidence" value="ECO:0007669"/>
    <property type="project" value="TreeGrafter"/>
</dbReference>
<sequence length="884" mass="96814">MMDLEVVGRHALLFDDDANATFVNSRDALVEWYSLVIDRYDVRHLLQHPPPPLKKQCHHPSSPTSSESELDQERYLDLPPPDDHDSLSLLESDNGPEPAVGGGYHAVTFSYGNPDVSTDKENSDAGFGRSVFLPPFLVPESLLQNLPPTEKVHQIIARTAIFVRKHGGQSEFVLNVKQRANRAFGFLMPDHHLHAYFKFLVDHVDLLNSDVDAEPVHEKNEDSGNNPKIDVFGGALSLLGSLYGSGEDEEGTFQFVSESIEKEPGESLDPANAIISHGSECAESSVGLAGKVEEVSNTLLCAAKEKSPFSKRNRTVTADNSDATSSRKREGDARGLFGVSVEEPWVSTLPSTSRVEPLILEPPSHLKRMVDKIVEFILKKGKEFEALVIEQDSKNGRFPFLLPSNQYHPYYLKVLQKSQESKFPGGCFAAPNHDTMGNVTGKKGRLKDDNDAIPKGSSVSDIPFDSERKEKFKMVIGGSKKDAQDLPPKPIQKQSGVSVDTAAAILLAATRGLRYHKSDIIPKKSMDDSSLGLSEGEPTSSFGSLYLQRGQSSTQKPIPNGETHDSMSIELSRSVGQSEMEGSRTSDVSMAKAIAKAAALTAASEADSSEASLTKEQNQKAERLKRAKMFAVMIKGGTASNEKDPLSCLSAEPPDSMQSGLLDSGSKASTMNDATLAPDTSKLSVAEVDLLGIEREGGTAPVDAKTSNESKSGRHDSGDNLKERKLRKYRPRSRTYEEGNDDDDDGRDHKHSRKKHRSHRSSSSKDERKHRKRHSSPDYGESRHSRHKHHRSSEDEHKHGLRSKKHSCHSGKKVELENDVSTEDMARTNAPRVDDSGNGVATRNSLKEPREGSNPLAAGTIPSDTTIVSDDLRAKVRAMLLATM</sequence>
<dbReference type="PANTHER" id="PTHR13161">
    <property type="entry name" value="SPLICING FACTOR SUPPRESSOR OF WHITE APRICOT"/>
    <property type="match status" value="1"/>
</dbReference>
<dbReference type="InterPro" id="IPR000061">
    <property type="entry name" value="Surp"/>
</dbReference>
<keyword evidence="1" id="KW-0507">mRNA processing</keyword>
<dbReference type="InterPro" id="IPR019147">
    <property type="entry name" value="SWAP_N_domain"/>
</dbReference>
<evidence type="ECO:0000256" key="4">
    <source>
        <dbReference type="ARBA" id="ARBA00023015"/>
    </source>
</evidence>
<evidence type="ECO:0000256" key="2">
    <source>
        <dbReference type="ARBA" id="ARBA00022737"/>
    </source>
</evidence>
<keyword evidence="6" id="KW-0508">mRNA splicing</keyword>
<feature type="compositionally biased region" description="Polar residues" evidence="7">
    <location>
        <begin position="315"/>
        <end position="324"/>
    </location>
</feature>
<feature type="compositionally biased region" description="Basic residues" evidence="7">
    <location>
        <begin position="724"/>
        <end position="733"/>
    </location>
</feature>
<feature type="compositionally biased region" description="Basic and acidic residues" evidence="7">
    <location>
        <begin position="71"/>
        <end position="86"/>
    </location>
</feature>
<dbReference type="PROSITE" id="PS50128">
    <property type="entry name" value="SURP"/>
    <property type="match status" value="2"/>
</dbReference>
<dbReference type="EMBL" id="JAMYWD010000001">
    <property type="protein sequence ID" value="KAJ4981730.1"/>
    <property type="molecule type" value="Genomic_DNA"/>
</dbReference>
<evidence type="ECO:0000256" key="1">
    <source>
        <dbReference type="ARBA" id="ARBA00022664"/>
    </source>
</evidence>
<feature type="compositionally biased region" description="Basic residues" evidence="7">
    <location>
        <begin position="799"/>
        <end position="811"/>
    </location>
</feature>
<dbReference type="InterPro" id="IPR035967">
    <property type="entry name" value="SWAP/Surp_sf"/>
</dbReference>
<gene>
    <name evidence="9" type="ORF">NE237_032567</name>
</gene>
<keyword evidence="10" id="KW-1185">Reference proteome</keyword>